<dbReference type="AlphaFoldDB" id="W7I7P3"/>
<dbReference type="GO" id="GO:0051087">
    <property type="term" value="F:protein-folding chaperone binding"/>
    <property type="evidence" value="ECO:0007669"/>
    <property type="project" value="InterPro"/>
</dbReference>
<feature type="compositionally biased region" description="Low complexity" evidence="2">
    <location>
        <begin position="249"/>
        <end position="268"/>
    </location>
</feature>
<dbReference type="PROSITE" id="PS51035">
    <property type="entry name" value="BAG"/>
    <property type="match status" value="1"/>
</dbReference>
<dbReference type="Pfam" id="PF02179">
    <property type="entry name" value="BAG"/>
    <property type="match status" value="1"/>
</dbReference>
<name>W7I7P3_9PEZI</name>
<feature type="domain" description="BAG" evidence="4">
    <location>
        <begin position="287"/>
        <end position="370"/>
    </location>
</feature>
<dbReference type="InterPro" id="IPR029071">
    <property type="entry name" value="Ubiquitin-like_domsf"/>
</dbReference>
<dbReference type="SMART" id="SM00264">
    <property type="entry name" value="BAG"/>
    <property type="match status" value="1"/>
</dbReference>
<dbReference type="EMBL" id="KI966390">
    <property type="protein sequence ID" value="EWC48343.1"/>
    <property type="molecule type" value="Genomic_DNA"/>
</dbReference>
<keyword evidence="1" id="KW-0143">Chaperone</keyword>
<evidence type="ECO:0000313" key="6">
    <source>
        <dbReference type="Proteomes" id="UP000024837"/>
    </source>
</evidence>
<evidence type="ECO:0000259" key="4">
    <source>
        <dbReference type="PROSITE" id="PS51035"/>
    </source>
</evidence>
<accession>W7I7P3</accession>
<evidence type="ECO:0000256" key="3">
    <source>
        <dbReference type="SAM" id="Phobius"/>
    </source>
</evidence>
<dbReference type="GO" id="GO:0050821">
    <property type="term" value="P:protein stabilization"/>
    <property type="evidence" value="ECO:0007669"/>
    <property type="project" value="TreeGrafter"/>
</dbReference>
<dbReference type="InterPro" id="IPR039773">
    <property type="entry name" value="BAG_chaperone_regulator"/>
</dbReference>
<organism evidence="5 6">
    <name type="scientific">Drechslerella stenobrocha 248</name>
    <dbReference type="NCBI Taxonomy" id="1043628"/>
    <lineage>
        <taxon>Eukaryota</taxon>
        <taxon>Fungi</taxon>
        <taxon>Dikarya</taxon>
        <taxon>Ascomycota</taxon>
        <taxon>Pezizomycotina</taxon>
        <taxon>Orbiliomycetes</taxon>
        <taxon>Orbiliales</taxon>
        <taxon>Orbiliaceae</taxon>
        <taxon>Drechslerella</taxon>
    </lineage>
</organism>
<keyword evidence="3" id="KW-0812">Transmembrane</keyword>
<dbReference type="Gene3D" id="3.10.20.90">
    <property type="entry name" value="Phosphatidylinositol 3-kinase Catalytic Subunit, Chain A, domain 1"/>
    <property type="match status" value="1"/>
</dbReference>
<dbReference type="GO" id="GO:0005829">
    <property type="term" value="C:cytosol"/>
    <property type="evidence" value="ECO:0007669"/>
    <property type="project" value="TreeGrafter"/>
</dbReference>
<evidence type="ECO:0000256" key="1">
    <source>
        <dbReference type="ARBA" id="ARBA00023186"/>
    </source>
</evidence>
<dbReference type="OrthoDB" id="417450at2759"/>
<reference evidence="5 6" key="1">
    <citation type="submission" date="2013-05" db="EMBL/GenBank/DDBJ databases">
        <title>Drechslerella stenobrocha genome reveals carnivorous origination and mechanical trapping mechanism of predatory fungi.</title>
        <authorList>
            <person name="Liu X."/>
            <person name="Zhang W."/>
            <person name="Liu K."/>
        </authorList>
    </citation>
    <scope>NUCLEOTIDE SEQUENCE [LARGE SCALE GENOMIC DNA]</scope>
    <source>
        <strain evidence="5 6">248</strain>
    </source>
</reference>
<feature type="region of interest" description="Disordered" evidence="2">
    <location>
        <begin position="247"/>
        <end position="280"/>
    </location>
</feature>
<keyword evidence="3" id="KW-0472">Membrane</keyword>
<dbReference type="InterPro" id="IPR036533">
    <property type="entry name" value="BAG_dom_sf"/>
</dbReference>
<dbReference type="SUPFAM" id="SSF54236">
    <property type="entry name" value="Ubiquitin-like"/>
    <property type="match status" value="1"/>
</dbReference>
<sequence length="373" mass="40854">MTPFHGNLLHFQTWRVEVQNYPFRLSAGQQPIDTTTRINPRAPLNHHPLEPVTTSRSTKLASNDLWETLLPARFTALLQSRLATLTQHLDTSLSHLQSRYLPASLRAYTSTGSDDNHRLLAIVVSTVLLAAVIAPLPFLFAQMRRFFKPLFGGSSDDDDAASRAHDAVYVQHARDTHTITFPSGSIASASTTVADLRAATQDALGVSRGHSIKLVFAGQSLTDDAVPLAKYGLRHGAKLLCMSSKSVLPPASSASRSRTTATGTSARPTPSPAPEQQKKKVIPPMEQIELVKQLVGGTVMPLVEAFESSPPADAGKRKEEHHRLSETVLREMLKLDSVDVDGPDGQEVRKRRKETVKELHGILERLDRVDKAP</sequence>
<keyword evidence="6" id="KW-1185">Reference proteome</keyword>
<feature type="transmembrane region" description="Helical" evidence="3">
    <location>
        <begin position="119"/>
        <end position="141"/>
    </location>
</feature>
<feature type="region of interest" description="Disordered" evidence="2">
    <location>
        <begin position="35"/>
        <end position="56"/>
    </location>
</feature>
<protein>
    <recommendedName>
        <fullName evidence="4">BAG domain-containing protein</fullName>
    </recommendedName>
</protein>
<dbReference type="GO" id="GO:0005634">
    <property type="term" value="C:nucleus"/>
    <property type="evidence" value="ECO:0007669"/>
    <property type="project" value="TreeGrafter"/>
</dbReference>
<dbReference type="PANTHER" id="PTHR12329">
    <property type="entry name" value="BCL2-ASSOCIATED ATHANOGENE"/>
    <property type="match status" value="1"/>
</dbReference>
<dbReference type="GO" id="GO:0016020">
    <property type="term" value="C:membrane"/>
    <property type="evidence" value="ECO:0007669"/>
    <property type="project" value="TreeGrafter"/>
</dbReference>
<evidence type="ECO:0000313" key="5">
    <source>
        <dbReference type="EMBL" id="EWC48343.1"/>
    </source>
</evidence>
<dbReference type="SUPFAM" id="SSF63491">
    <property type="entry name" value="BAG domain"/>
    <property type="match status" value="1"/>
</dbReference>
<dbReference type="Gene3D" id="1.20.58.120">
    <property type="entry name" value="BAG domain"/>
    <property type="match status" value="1"/>
</dbReference>
<evidence type="ECO:0000256" key="2">
    <source>
        <dbReference type="SAM" id="MobiDB-lite"/>
    </source>
</evidence>
<proteinExistence type="predicted"/>
<dbReference type="PANTHER" id="PTHR12329:SF16">
    <property type="entry name" value="BAG FAMILY MOLECULAR CHAPERONE REGULATOR 1"/>
    <property type="match status" value="1"/>
</dbReference>
<dbReference type="Proteomes" id="UP000024837">
    <property type="component" value="Unassembled WGS sequence"/>
</dbReference>
<keyword evidence="3" id="KW-1133">Transmembrane helix</keyword>
<dbReference type="InterPro" id="IPR003103">
    <property type="entry name" value="BAG_domain"/>
</dbReference>
<gene>
    <name evidence="5" type="ORF">DRE_02112</name>
</gene>
<dbReference type="HOGENOM" id="CLU_741906_0_0_1"/>
<dbReference type="GO" id="GO:0000774">
    <property type="term" value="F:adenyl-nucleotide exchange factor activity"/>
    <property type="evidence" value="ECO:0007669"/>
    <property type="project" value="TreeGrafter"/>
</dbReference>